<accession>A0A7N1A6A6</accession>
<dbReference type="PANTHER" id="PTHR46326">
    <property type="entry name" value="ZINC FINGER PROTEIN ZAT1-RELATED"/>
    <property type="match status" value="1"/>
</dbReference>
<feature type="compositionally biased region" description="Acidic residues" evidence="2">
    <location>
        <begin position="173"/>
        <end position="189"/>
    </location>
</feature>
<keyword evidence="1" id="KW-0479">Metal-binding</keyword>
<dbReference type="GO" id="GO:0006355">
    <property type="term" value="P:regulation of DNA-templated transcription"/>
    <property type="evidence" value="ECO:0007669"/>
    <property type="project" value="InterPro"/>
</dbReference>
<dbReference type="EnsemblPlants" id="Kaladp0095s0245.1.v1.1">
    <property type="protein sequence ID" value="Kaladp0095s0245.1.v1.1.CDS.1"/>
    <property type="gene ID" value="Kaladp0095s0245.v1.1"/>
</dbReference>
<evidence type="ECO:0000256" key="2">
    <source>
        <dbReference type="SAM" id="MobiDB-lite"/>
    </source>
</evidence>
<dbReference type="Gene3D" id="3.30.160.60">
    <property type="entry name" value="Classic Zinc Finger"/>
    <property type="match status" value="1"/>
</dbReference>
<feature type="domain" description="C2H2-type" evidence="3">
    <location>
        <begin position="196"/>
        <end position="218"/>
    </location>
</feature>
<dbReference type="PROSITE" id="PS00028">
    <property type="entry name" value="ZINC_FINGER_C2H2_1"/>
    <property type="match status" value="3"/>
</dbReference>
<dbReference type="InterPro" id="IPR044303">
    <property type="entry name" value="ZAT1/4/9"/>
</dbReference>
<evidence type="ECO:0000313" key="5">
    <source>
        <dbReference type="Proteomes" id="UP000594263"/>
    </source>
</evidence>
<dbReference type="PANTHER" id="PTHR46326:SF10">
    <property type="entry name" value="C2H2 AND C2HC ZINC FINGER PROTEIN"/>
    <property type="match status" value="1"/>
</dbReference>
<evidence type="ECO:0000313" key="4">
    <source>
        <dbReference type="EnsemblPlants" id="Kaladp0095s0245.1.v1.1.CDS.1"/>
    </source>
</evidence>
<dbReference type="OMA" id="DKWPEND"/>
<dbReference type="GO" id="GO:0008270">
    <property type="term" value="F:zinc ion binding"/>
    <property type="evidence" value="ECO:0007669"/>
    <property type="project" value="UniProtKB-KW"/>
</dbReference>
<keyword evidence="1" id="KW-0862">Zinc</keyword>
<dbReference type="InterPro" id="IPR013087">
    <property type="entry name" value="Znf_C2H2_type"/>
</dbReference>
<dbReference type="Proteomes" id="UP000594263">
    <property type="component" value="Unplaced"/>
</dbReference>
<proteinExistence type="predicted"/>
<dbReference type="AlphaFoldDB" id="A0A7N1A6A6"/>
<keyword evidence="1" id="KW-0863">Zinc-finger</keyword>
<dbReference type="SMART" id="SM00355">
    <property type="entry name" value="ZnF_C2H2"/>
    <property type="match status" value="3"/>
</dbReference>
<dbReference type="Pfam" id="PF13912">
    <property type="entry name" value="zf-C2H2_6"/>
    <property type="match status" value="3"/>
</dbReference>
<feature type="domain" description="C2H2-type" evidence="3">
    <location>
        <begin position="5"/>
        <end position="32"/>
    </location>
</feature>
<dbReference type="SUPFAM" id="SSF57667">
    <property type="entry name" value="beta-beta-alpha zinc fingers"/>
    <property type="match status" value="2"/>
</dbReference>
<dbReference type="InterPro" id="IPR036236">
    <property type="entry name" value="Znf_C2H2_sf"/>
</dbReference>
<organism evidence="4 5">
    <name type="scientific">Kalanchoe fedtschenkoi</name>
    <name type="common">Lavender scallops</name>
    <name type="synonym">South American air plant</name>
    <dbReference type="NCBI Taxonomy" id="63787"/>
    <lineage>
        <taxon>Eukaryota</taxon>
        <taxon>Viridiplantae</taxon>
        <taxon>Streptophyta</taxon>
        <taxon>Embryophyta</taxon>
        <taxon>Tracheophyta</taxon>
        <taxon>Spermatophyta</taxon>
        <taxon>Magnoliopsida</taxon>
        <taxon>eudicotyledons</taxon>
        <taxon>Gunneridae</taxon>
        <taxon>Pentapetalae</taxon>
        <taxon>Saxifragales</taxon>
        <taxon>Crassulaceae</taxon>
        <taxon>Kalanchoe</taxon>
    </lineage>
</organism>
<sequence length="297" mass="33433">MELKHSCKICNRKFANGKSMGGHMRSHFAKLPILSSSSASRQPESLNARAPVTCLSSSYDPLSQKLDYGCGGYQAKNATSANRISAMAALRVRASSRKRSKRIPRFIKKESKPISAPPLDPRYGEFTSPETLVFVEDAARCLMKLSKDKWPENDERLHGNHFPYFVETHSEDDTLSDEEEDEEGDLSEPVEEIFGRRCQMCKKVFKNYQALGGHMRNHRRPPVARPVPVVEKRVFQCEICLKVFGSGQALGGHKKVHLFMDKKNVIENDLPIFENDPDSDCEFRSESTSASETSSDT</sequence>
<keyword evidence="5" id="KW-1185">Reference proteome</keyword>
<protein>
    <recommendedName>
        <fullName evidence="3">C2H2-type domain-containing protein</fullName>
    </recommendedName>
</protein>
<evidence type="ECO:0000259" key="3">
    <source>
        <dbReference type="PROSITE" id="PS50157"/>
    </source>
</evidence>
<reference evidence="4" key="1">
    <citation type="submission" date="2021-01" db="UniProtKB">
        <authorList>
            <consortium name="EnsemblPlants"/>
        </authorList>
    </citation>
    <scope>IDENTIFICATION</scope>
</reference>
<feature type="region of interest" description="Disordered" evidence="2">
    <location>
        <begin position="170"/>
        <end position="189"/>
    </location>
</feature>
<feature type="region of interest" description="Disordered" evidence="2">
    <location>
        <begin position="276"/>
        <end position="297"/>
    </location>
</feature>
<feature type="domain" description="C2H2-type" evidence="3">
    <location>
        <begin position="235"/>
        <end position="257"/>
    </location>
</feature>
<evidence type="ECO:0000256" key="1">
    <source>
        <dbReference type="PROSITE-ProRule" id="PRU00042"/>
    </source>
</evidence>
<dbReference type="PROSITE" id="PS50157">
    <property type="entry name" value="ZINC_FINGER_C2H2_2"/>
    <property type="match status" value="3"/>
</dbReference>
<dbReference type="Gramene" id="Kaladp0095s0245.1.v1.1">
    <property type="protein sequence ID" value="Kaladp0095s0245.1.v1.1.CDS.1"/>
    <property type="gene ID" value="Kaladp0095s0245.v1.1"/>
</dbReference>
<name>A0A7N1A6A6_KALFE</name>
<feature type="compositionally biased region" description="Low complexity" evidence="2">
    <location>
        <begin position="286"/>
        <end position="297"/>
    </location>
</feature>